<keyword evidence="2" id="KW-1185">Reference proteome</keyword>
<evidence type="ECO:0000313" key="1">
    <source>
        <dbReference type="EMBL" id="KAJ8672180.1"/>
    </source>
</evidence>
<reference evidence="1" key="1">
    <citation type="submission" date="2023-04" db="EMBL/GenBank/DDBJ databases">
        <title>A chromosome-level genome assembly of the parasitoid wasp Eretmocerus hayati.</title>
        <authorList>
            <person name="Zhong Y."/>
            <person name="Liu S."/>
            <person name="Liu Y."/>
        </authorList>
    </citation>
    <scope>NUCLEOTIDE SEQUENCE</scope>
    <source>
        <strain evidence="1">ZJU_SS_LIU_2023</strain>
    </source>
</reference>
<protein>
    <submittedName>
        <fullName evidence="1">Uncharacterized protein</fullName>
    </submittedName>
</protein>
<gene>
    <name evidence="1" type="ORF">QAD02_003439</name>
</gene>
<evidence type="ECO:0000313" key="2">
    <source>
        <dbReference type="Proteomes" id="UP001239111"/>
    </source>
</evidence>
<dbReference type="EMBL" id="CM056743">
    <property type="protein sequence ID" value="KAJ8672180.1"/>
    <property type="molecule type" value="Genomic_DNA"/>
</dbReference>
<accession>A0ACC2NRL6</accession>
<proteinExistence type="predicted"/>
<dbReference type="Proteomes" id="UP001239111">
    <property type="component" value="Chromosome 3"/>
</dbReference>
<organism evidence="1 2">
    <name type="scientific">Eretmocerus hayati</name>
    <dbReference type="NCBI Taxonomy" id="131215"/>
    <lineage>
        <taxon>Eukaryota</taxon>
        <taxon>Metazoa</taxon>
        <taxon>Ecdysozoa</taxon>
        <taxon>Arthropoda</taxon>
        <taxon>Hexapoda</taxon>
        <taxon>Insecta</taxon>
        <taxon>Pterygota</taxon>
        <taxon>Neoptera</taxon>
        <taxon>Endopterygota</taxon>
        <taxon>Hymenoptera</taxon>
        <taxon>Apocrita</taxon>
        <taxon>Proctotrupomorpha</taxon>
        <taxon>Chalcidoidea</taxon>
        <taxon>Aphelinidae</taxon>
        <taxon>Aphelininae</taxon>
        <taxon>Eretmocerus</taxon>
    </lineage>
</organism>
<comment type="caution">
    <text evidence="1">The sequence shown here is derived from an EMBL/GenBank/DDBJ whole genome shotgun (WGS) entry which is preliminary data.</text>
</comment>
<name>A0ACC2NRL6_9HYME</name>
<sequence>MRARSVNCRGREDGIYNQNSSSLGYDGDDEMHSIDLGNILMSNSEELRAVLVSSPLDPQFVPIPEGELGAWVKAIQKNLLVREPIPPIEPLLQVLPPPGFQNIDVSQDVVLNPDEQSDARDIVQADNGDSVEGPECYSRIISGSDNRSSVMDIDSTSEPGFQDVNVSRDRVLNQQFDVNDIV</sequence>